<name>A0A251Q2Q9_PRUPE</name>
<dbReference type="AlphaFoldDB" id="A0A251Q2Q9"/>
<protein>
    <recommendedName>
        <fullName evidence="1">SAWADEE domain-containing protein</fullName>
    </recommendedName>
</protein>
<reference evidence="2 3" key="1">
    <citation type="journal article" date="2013" name="Nat. Genet.">
        <title>The high-quality draft genome of peach (Prunus persica) identifies unique patterns of genetic diversity, domestication and genome evolution.</title>
        <authorList>
            <consortium name="International Peach Genome Initiative"/>
            <person name="Verde I."/>
            <person name="Abbott A.G."/>
            <person name="Scalabrin S."/>
            <person name="Jung S."/>
            <person name="Shu S."/>
            <person name="Marroni F."/>
            <person name="Zhebentyayeva T."/>
            <person name="Dettori M.T."/>
            <person name="Grimwood J."/>
            <person name="Cattonaro F."/>
            <person name="Zuccolo A."/>
            <person name="Rossini L."/>
            <person name="Jenkins J."/>
            <person name="Vendramin E."/>
            <person name="Meisel L.A."/>
            <person name="Decroocq V."/>
            <person name="Sosinski B."/>
            <person name="Prochnik S."/>
            <person name="Mitros T."/>
            <person name="Policriti A."/>
            <person name="Cipriani G."/>
            <person name="Dondini L."/>
            <person name="Ficklin S."/>
            <person name="Goodstein D.M."/>
            <person name="Xuan P."/>
            <person name="Del Fabbro C."/>
            <person name="Aramini V."/>
            <person name="Copetti D."/>
            <person name="Gonzalez S."/>
            <person name="Horner D.S."/>
            <person name="Falchi R."/>
            <person name="Lucas S."/>
            <person name="Mica E."/>
            <person name="Maldonado J."/>
            <person name="Lazzari B."/>
            <person name="Bielenberg D."/>
            <person name="Pirona R."/>
            <person name="Miculan M."/>
            <person name="Barakat A."/>
            <person name="Testolin R."/>
            <person name="Stella A."/>
            <person name="Tartarini S."/>
            <person name="Tonutti P."/>
            <person name="Arus P."/>
            <person name="Orellana A."/>
            <person name="Wells C."/>
            <person name="Main D."/>
            <person name="Vizzotto G."/>
            <person name="Silva H."/>
            <person name="Salamini F."/>
            <person name="Schmutz J."/>
            <person name="Morgante M."/>
            <person name="Rokhsar D.S."/>
        </authorList>
    </citation>
    <scope>NUCLEOTIDE SEQUENCE [LARGE SCALE GENOMIC DNA]</scope>
    <source>
        <strain evidence="3">cv. Nemared</strain>
    </source>
</reference>
<gene>
    <name evidence="2" type="ORF">PRUPE_3G196500</name>
</gene>
<dbReference type="Proteomes" id="UP000006882">
    <property type="component" value="Chromosome G3"/>
</dbReference>
<dbReference type="PANTHER" id="PTHR36384">
    <property type="entry name" value="SAWADEE PROTEIN"/>
    <property type="match status" value="1"/>
</dbReference>
<dbReference type="Pfam" id="PF16719">
    <property type="entry name" value="SAWADEE"/>
    <property type="match status" value="1"/>
</dbReference>
<dbReference type="Gene3D" id="2.30.30.140">
    <property type="match status" value="1"/>
</dbReference>
<evidence type="ECO:0000313" key="2">
    <source>
        <dbReference type="EMBL" id="ONI18094.1"/>
    </source>
</evidence>
<feature type="domain" description="SAWADEE" evidence="1">
    <location>
        <begin position="1"/>
        <end position="146"/>
    </location>
</feature>
<evidence type="ECO:0000313" key="3">
    <source>
        <dbReference type="Proteomes" id="UP000006882"/>
    </source>
</evidence>
<dbReference type="STRING" id="3760.A0A251Q2Q9"/>
<dbReference type="OrthoDB" id="1866990at2759"/>
<dbReference type="SMR" id="A0A251Q2Q9"/>
<organism evidence="2 3">
    <name type="scientific">Prunus persica</name>
    <name type="common">Peach</name>
    <name type="synonym">Amygdalus persica</name>
    <dbReference type="NCBI Taxonomy" id="3760"/>
    <lineage>
        <taxon>Eukaryota</taxon>
        <taxon>Viridiplantae</taxon>
        <taxon>Streptophyta</taxon>
        <taxon>Embryophyta</taxon>
        <taxon>Tracheophyta</taxon>
        <taxon>Spermatophyta</taxon>
        <taxon>Magnoliopsida</taxon>
        <taxon>eudicotyledons</taxon>
        <taxon>Gunneridae</taxon>
        <taxon>Pentapetalae</taxon>
        <taxon>rosids</taxon>
        <taxon>fabids</taxon>
        <taxon>Rosales</taxon>
        <taxon>Rosaceae</taxon>
        <taxon>Amygdaloideae</taxon>
        <taxon>Amygdaleae</taxon>
        <taxon>Prunus</taxon>
    </lineage>
</organism>
<evidence type="ECO:0000259" key="1">
    <source>
        <dbReference type="Pfam" id="PF16719"/>
    </source>
</evidence>
<keyword evidence="3" id="KW-1185">Reference proteome</keyword>
<dbReference type="GO" id="GO:0003682">
    <property type="term" value="F:chromatin binding"/>
    <property type="evidence" value="ECO:0007669"/>
    <property type="project" value="InterPro"/>
</dbReference>
<sequence length="375" mass="42709">MEFKSYKDDAWYDVRIETESNGDSGGNGRRLRVKFSGFADEHDEVVDGKDLKSFKDVDFLRCRFRPMSVQLQDTECSQVHKGLSVCAAHSAYPDDRRFYDAIVDGVVRNEHRFENGEEQCTCSFILSWKHGPYYGSLSEQALENICRIQPPLAVDKLDPLLASFLNSARKTVQATGFFDSGARSQRLKQETKLARSTSSHLKGDDVDIGGVPHMIIIDNLEKGISPLTIMEFIHYHLSFPCQAFVSPSRVLESYARGAILLHSKRNFDKLSAFLENPDHIIISSRGRPWLMTEKTPVHDTHMALIETFRLTSQNVQQTRRTGTCNELKVVISGTKEYSTAKQLKDLFERLANHICKLHQRLVVEEDRILQLPDEV</sequence>
<dbReference type="InterPro" id="IPR032001">
    <property type="entry name" value="SAWADEE_dom"/>
</dbReference>
<dbReference type="EMBL" id="CM007653">
    <property type="protein sequence ID" value="ONI18094.1"/>
    <property type="molecule type" value="Genomic_DNA"/>
</dbReference>
<accession>A0A251Q2Q9</accession>
<dbReference type="PANTHER" id="PTHR36384:SF1">
    <property type="entry name" value="SAWADEE PROTEIN"/>
    <property type="match status" value="1"/>
</dbReference>
<dbReference type="Gramene" id="ONI18094">
    <property type="protein sequence ID" value="ONI18094"/>
    <property type="gene ID" value="PRUPE_3G196500"/>
</dbReference>
<proteinExistence type="predicted"/>